<dbReference type="InterPro" id="IPR009057">
    <property type="entry name" value="Homeodomain-like_sf"/>
</dbReference>
<name>A0ABR1FLX2_AURAN</name>
<feature type="region of interest" description="Disordered" evidence="1">
    <location>
        <begin position="105"/>
        <end position="360"/>
    </location>
</feature>
<evidence type="ECO:0000256" key="1">
    <source>
        <dbReference type="SAM" id="MobiDB-lite"/>
    </source>
</evidence>
<dbReference type="Proteomes" id="UP001363151">
    <property type="component" value="Unassembled WGS sequence"/>
</dbReference>
<protein>
    <submittedName>
        <fullName evidence="4">DNA-binding transcription factor</fullName>
    </submittedName>
</protein>
<evidence type="ECO:0000313" key="4">
    <source>
        <dbReference type="EMBL" id="KAK7233236.1"/>
    </source>
</evidence>
<dbReference type="PANTHER" id="PTHR45614">
    <property type="entry name" value="MYB PROTEIN-RELATED"/>
    <property type="match status" value="1"/>
</dbReference>
<feature type="compositionally biased region" description="Low complexity" evidence="1">
    <location>
        <begin position="200"/>
        <end position="213"/>
    </location>
</feature>
<feature type="domain" description="HTH myb-type" evidence="3">
    <location>
        <begin position="76"/>
        <end position="128"/>
    </location>
</feature>
<feature type="compositionally biased region" description="Polar residues" evidence="1">
    <location>
        <begin position="348"/>
        <end position="360"/>
    </location>
</feature>
<feature type="compositionally biased region" description="Low complexity" evidence="1">
    <location>
        <begin position="146"/>
        <end position="164"/>
    </location>
</feature>
<evidence type="ECO:0000259" key="3">
    <source>
        <dbReference type="PROSITE" id="PS51294"/>
    </source>
</evidence>
<keyword evidence="4" id="KW-0238">DNA-binding</keyword>
<feature type="domain" description="Myb-like" evidence="2">
    <location>
        <begin position="76"/>
        <end position="120"/>
    </location>
</feature>
<feature type="compositionally biased region" description="Basic residues" evidence="1">
    <location>
        <begin position="214"/>
        <end position="223"/>
    </location>
</feature>
<feature type="compositionally biased region" description="Basic residues" evidence="1">
    <location>
        <begin position="165"/>
        <end position="178"/>
    </location>
</feature>
<feature type="compositionally biased region" description="Low complexity" evidence="1">
    <location>
        <begin position="319"/>
        <end position="328"/>
    </location>
</feature>
<comment type="caution">
    <text evidence="4">The sequence shown here is derived from an EMBL/GenBank/DDBJ whole genome shotgun (WGS) entry which is preliminary data.</text>
</comment>
<dbReference type="InterPro" id="IPR017930">
    <property type="entry name" value="Myb_dom"/>
</dbReference>
<dbReference type="Pfam" id="PF13921">
    <property type="entry name" value="Myb_DNA-bind_6"/>
    <property type="match status" value="1"/>
</dbReference>
<reference evidence="4 5" key="1">
    <citation type="submission" date="2024-03" db="EMBL/GenBank/DDBJ databases">
        <title>Aureococcus anophagefferens CCMP1851 and Kratosvirus quantuckense: Draft genome of a second virus-susceptible host strain in the model system.</title>
        <authorList>
            <person name="Chase E."/>
            <person name="Truchon A.R."/>
            <person name="Schepens W."/>
            <person name="Wilhelm S.W."/>
        </authorList>
    </citation>
    <scope>NUCLEOTIDE SEQUENCE [LARGE SCALE GENOMIC DNA]</scope>
    <source>
        <strain evidence="4 5">CCMP1851</strain>
    </source>
</reference>
<gene>
    <name evidence="4" type="ORF">SO694_0003828</name>
</gene>
<proteinExistence type="predicted"/>
<dbReference type="InterPro" id="IPR050560">
    <property type="entry name" value="MYB_TF"/>
</dbReference>
<evidence type="ECO:0000313" key="5">
    <source>
        <dbReference type="Proteomes" id="UP001363151"/>
    </source>
</evidence>
<dbReference type="PANTHER" id="PTHR45614:SF274">
    <property type="entry name" value="MYB-LIKE DNA-BINDING PROTEIN"/>
    <property type="match status" value="1"/>
</dbReference>
<feature type="domain" description="HTH myb-type" evidence="3">
    <location>
        <begin position="20"/>
        <end position="71"/>
    </location>
</feature>
<dbReference type="InterPro" id="IPR001005">
    <property type="entry name" value="SANT/Myb"/>
</dbReference>
<evidence type="ECO:0000259" key="2">
    <source>
        <dbReference type="PROSITE" id="PS50090"/>
    </source>
</evidence>
<dbReference type="PROSITE" id="PS50090">
    <property type="entry name" value="MYB_LIKE"/>
    <property type="match status" value="2"/>
</dbReference>
<sequence length="360" mass="37394">MSTRRSGRASKPESSAAGGRQEWSVEEDDEVNRAVARLGKKAWAQVAEELNASGVTGPGCARTGKQVRARWVSSLDPDIRSGPWTAAEEQIIRDAQRDMGNKWAEIAKKLPGRTDNAVKNFRARRPKRAPDPPAEPGARRETTPPGTRACARTRGGRPDAGAAARARRRARPGHRRGARPAGLLARRDGARARVRVGESAGFAASAPATAVKAPRSRSGRRRPSAAPAAPRPAGALFAPRRAPARSPPAGGFSDGLTPPDGLMSPPGDSPSWNRATPHESPSWTGDKAADEAPWTGDKARGPPARRPRDAGCGSGPAAGGAAPAAREGVGARDADPGDAFESIGTAIGTASNSSAASEQF</sequence>
<accession>A0ABR1FLX2</accession>
<dbReference type="CDD" id="cd00167">
    <property type="entry name" value="SANT"/>
    <property type="match status" value="2"/>
</dbReference>
<feature type="region of interest" description="Disordered" evidence="1">
    <location>
        <begin position="1"/>
        <end position="29"/>
    </location>
</feature>
<dbReference type="SMART" id="SM00717">
    <property type="entry name" value="SANT"/>
    <property type="match status" value="2"/>
</dbReference>
<dbReference type="GO" id="GO:0003677">
    <property type="term" value="F:DNA binding"/>
    <property type="evidence" value="ECO:0007669"/>
    <property type="project" value="UniProtKB-KW"/>
</dbReference>
<dbReference type="PROSITE" id="PS51294">
    <property type="entry name" value="HTH_MYB"/>
    <property type="match status" value="2"/>
</dbReference>
<feature type="compositionally biased region" description="Low complexity" evidence="1">
    <location>
        <begin position="224"/>
        <end position="241"/>
    </location>
</feature>
<keyword evidence="5" id="KW-1185">Reference proteome</keyword>
<organism evidence="4 5">
    <name type="scientific">Aureococcus anophagefferens</name>
    <name type="common">Harmful bloom alga</name>
    <dbReference type="NCBI Taxonomy" id="44056"/>
    <lineage>
        <taxon>Eukaryota</taxon>
        <taxon>Sar</taxon>
        <taxon>Stramenopiles</taxon>
        <taxon>Ochrophyta</taxon>
        <taxon>Pelagophyceae</taxon>
        <taxon>Pelagomonadales</taxon>
        <taxon>Pelagomonadaceae</taxon>
        <taxon>Aureococcus</taxon>
    </lineage>
</organism>
<feature type="domain" description="Myb-like" evidence="2">
    <location>
        <begin position="20"/>
        <end position="75"/>
    </location>
</feature>
<dbReference type="Gene3D" id="1.10.10.60">
    <property type="entry name" value="Homeodomain-like"/>
    <property type="match status" value="2"/>
</dbReference>
<dbReference type="EMBL" id="JBBJCI010000363">
    <property type="protein sequence ID" value="KAK7233236.1"/>
    <property type="molecule type" value="Genomic_DNA"/>
</dbReference>
<dbReference type="SUPFAM" id="SSF46689">
    <property type="entry name" value="Homeodomain-like"/>
    <property type="match status" value="1"/>
</dbReference>
<feature type="compositionally biased region" description="Polar residues" evidence="1">
    <location>
        <begin position="270"/>
        <end position="283"/>
    </location>
</feature>